<dbReference type="PROSITE" id="PS01091">
    <property type="entry name" value="TATD_3"/>
    <property type="match status" value="1"/>
</dbReference>
<feature type="binding site" evidence="4">
    <location>
        <position position="7"/>
    </location>
    <ligand>
        <name>a divalent metal cation</name>
        <dbReference type="ChEBI" id="CHEBI:60240"/>
        <label>1</label>
    </ligand>
</feature>
<keyword evidence="2 4" id="KW-0479">Metal-binding</keyword>
<dbReference type="PANTHER" id="PTHR46124:SF3">
    <property type="entry name" value="HYDROLASE"/>
    <property type="match status" value="1"/>
</dbReference>
<dbReference type="InterPro" id="IPR018228">
    <property type="entry name" value="DNase_TatD-rel_CS"/>
</dbReference>
<feature type="binding site" evidence="4">
    <location>
        <position position="150"/>
    </location>
    <ligand>
        <name>a divalent metal cation</name>
        <dbReference type="ChEBI" id="CHEBI:60240"/>
        <label>2</label>
    </ligand>
</feature>
<reference evidence="5 6" key="1">
    <citation type="submission" date="2018-09" db="EMBL/GenBank/DDBJ databases">
        <authorList>
            <person name="Wang F."/>
        </authorList>
    </citation>
    <scope>NUCLEOTIDE SEQUENCE [LARGE SCALE GENOMIC DNA]</scope>
    <source>
        <strain evidence="5 6">PLHSC7-2</strain>
    </source>
</reference>
<dbReference type="PIRSF" id="PIRSF005902">
    <property type="entry name" value="DNase_TatD"/>
    <property type="match status" value="1"/>
</dbReference>
<evidence type="ECO:0000256" key="4">
    <source>
        <dbReference type="PIRSR" id="PIRSR005902-1"/>
    </source>
</evidence>
<evidence type="ECO:0000256" key="3">
    <source>
        <dbReference type="ARBA" id="ARBA00022801"/>
    </source>
</evidence>
<dbReference type="PANTHER" id="PTHR46124">
    <property type="entry name" value="D-AMINOACYL-TRNA DEACYLASE"/>
    <property type="match status" value="1"/>
</dbReference>
<dbReference type="GO" id="GO:0005829">
    <property type="term" value="C:cytosol"/>
    <property type="evidence" value="ECO:0007669"/>
    <property type="project" value="TreeGrafter"/>
</dbReference>
<sequence>MIDSHCHFDFAEFDHARTNILRRCQALPLAAIVVPGTERSRWQQVKTLSQRYPEVFYALGLHPYFLARLQSDDLDVLRQHLANKTNTLIAVGEIGLDAAIDIDMALQQVIFQRQLDLASEFQLPVILHQRKTAHQLLQALKGFELGGVLHGFSGSKELACSFIDRGFKVGIGGVITYPRANKTRQAVASLPLDALVLETDAPDMPVNGFQGQANSPERLANIVSCLCGLRPEPEAVIREALWQNTLAAFPRLKSLL</sequence>
<dbReference type="SUPFAM" id="SSF51556">
    <property type="entry name" value="Metallo-dependent hydrolases"/>
    <property type="match status" value="1"/>
</dbReference>
<comment type="similarity">
    <text evidence="1">Belongs to the metallo-dependent hydrolases superfamily. TatD-type hydrolase family.</text>
</comment>
<proteinExistence type="inferred from homology"/>
<reference evidence="5 6" key="2">
    <citation type="submission" date="2019-01" db="EMBL/GenBank/DDBJ databases">
        <title>Motilimonas pumilus sp. nov., isolated from the gut of sea cucumber (Apostichopus japonicus).</title>
        <authorList>
            <person name="Wang F.-Q."/>
            <person name="Ren L.-H."/>
            <person name="Lin Y.-W."/>
            <person name="Sun G.-H."/>
            <person name="Du Z.-J."/>
            <person name="Zhao J.-X."/>
            <person name="Liu X.-J."/>
            <person name="Liu L.-J."/>
        </authorList>
    </citation>
    <scope>NUCLEOTIDE SEQUENCE [LARGE SCALE GENOMIC DNA]</scope>
    <source>
        <strain evidence="5 6">PLHSC7-2</strain>
    </source>
</reference>
<feature type="binding site" evidence="4">
    <location>
        <position position="200"/>
    </location>
    <ligand>
        <name>a divalent metal cation</name>
        <dbReference type="ChEBI" id="CHEBI:60240"/>
        <label>1</label>
    </ligand>
</feature>
<evidence type="ECO:0000256" key="1">
    <source>
        <dbReference type="ARBA" id="ARBA00009275"/>
    </source>
</evidence>
<protein>
    <submittedName>
        <fullName evidence="5">TatD family deoxyribonuclease</fullName>
    </submittedName>
</protein>
<dbReference type="FunFam" id="3.20.20.140:FF:000005">
    <property type="entry name" value="TatD family hydrolase"/>
    <property type="match status" value="1"/>
</dbReference>
<feature type="binding site" evidence="4">
    <location>
        <position position="128"/>
    </location>
    <ligand>
        <name>a divalent metal cation</name>
        <dbReference type="ChEBI" id="CHEBI:60240"/>
        <label>2</label>
    </ligand>
</feature>
<evidence type="ECO:0000256" key="2">
    <source>
        <dbReference type="ARBA" id="ARBA00022723"/>
    </source>
</evidence>
<accession>A0A418YL04</accession>
<feature type="binding site" evidence="4">
    <location>
        <position position="93"/>
    </location>
    <ligand>
        <name>a divalent metal cation</name>
        <dbReference type="ChEBI" id="CHEBI:60240"/>
        <label>1</label>
    </ligand>
</feature>
<dbReference type="Gene3D" id="3.20.20.140">
    <property type="entry name" value="Metal-dependent hydrolases"/>
    <property type="match status" value="1"/>
</dbReference>
<organism evidence="5 6">
    <name type="scientific">Motilimonas pumila</name>
    <dbReference type="NCBI Taxonomy" id="2303987"/>
    <lineage>
        <taxon>Bacteria</taxon>
        <taxon>Pseudomonadati</taxon>
        <taxon>Pseudomonadota</taxon>
        <taxon>Gammaproteobacteria</taxon>
        <taxon>Alteromonadales</taxon>
        <taxon>Alteromonadales genera incertae sedis</taxon>
        <taxon>Motilimonas</taxon>
    </lineage>
</organism>
<dbReference type="InterPro" id="IPR001130">
    <property type="entry name" value="TatD-like"/>
</dbReference>
<name>A0A418YL04_9GAMM</name>
<keyword evidence="3" id="KW-0378">Hydrolase</keyword>
<dbReference type="Proteomes" id="UP000283255">
    <property type="component" value="Unassembled WGS sequence"/>
</dbReference>
<dbReference type="InterPro" id="IPR032466">
    <property type="entry name" value="Metal_Hydrolase"/>
</dbReference>
<comment type="caution">
    <text evidence="5">The sequence shown here is derived from an EMBL/GenBank/DDBJ whole genome shotgun (WGS) entry which is preliminary data.</text>
</comment>
<dbReference type="AlphaFoldDB" id="A0A418YL04"/>
<dbReference type="EMBL" id="QZCH01000001">
    <property type="protein sequence ID" value="RJG51664.1"/>
    <property type="molecule type" value="Genomic_DNA"/>
</dbReference>
<gene>
    <name evidence="5" type="ORF">D1Z90_01210</name>
</gene>
<dbReference type="Pfam" id="PF01026">
    <property type="entry name" value="TatD_DNase"/>
    <property type="match status" value="1"/>
</dbReference>
<evidence type="ECO:0000313" key="5">
    <source>
        <dbReference type="EMBL" id="RJG51664.1"/>
    </source>
</evidence>
<evidence type="ECO:0000313" key="6">
    <source>
        <dbReference type="Proteomes" id="UP000283255"/>
    </source>
</evidence>
<feature type="binding site" evidence="4">
    <location>
        <position position="5"/>
    </location>
    <ligand>
        <name>a divalent metal cation</name>
        <dbReference type="ChEBI" id="CHEBI:60240"/>
        <label>1</label>
    </ligand>
</feature>
<dbReference type="OrthoDB" id="9810005at2"/>
<dbReference type="CDD" id="cd01310">
    <property type="entry name" value="TatD_DNAse"/>
    <property type="match status" value="1"/>
</dbReference>
<dbReference type="GO" id="GO:0046872">
    <property type="term" value="F:metal ion binding"/>
    <property type="evidence" value="ECO:0007669"/>
    <property type="project" value="UniProtKB-KW"/>
</dbReference>
<dbReference type="GO" id="GO:0016788">
    <property type="term" value="F:hydrolase activity, acting on ester bonds"/>
    <property type="evidence" value="ECO:0007669"/>
    <property type="project" value="InterPro"/>
</dbReference>
<keyword evidence="6" id="KW-1185">Reference proteome</keyword>
<dbReference type="PROSITE" id="PS01137">
    <property type="entry name" value="TATD_1"/>
    <property type="match status" value="1"/>
</dbReference>